<gene>
    <name evidence="3" type="ORF">KC207_08355</name>
</gene>
<dbReference type="InterPro" id="IPR039422">
    <property type="entry name" value="MarR/SlyA-like"/>
</dbReference>
<dbReference type="GO" id="GO:0003700">
    <property type="term" value="F:DNA-binding transcription factor activity"/>
    <property type="evidence" value="ECO:0007669"/>
    <property type="project" value="InterPro"/>
</dbReference>
<protein>
    <submittedName>
        <fullName evidence="3">MarR family transcriptional regulator</fullName>
    </submittedName>
</protein>
<dbReference type="Proteomes" id="UP000677016">
    <property type="component" value="Unassembled WGS sequence"/>
</dbReference>
<dbReference type="InterPro" id="IPR036388">
    <property type="entry name" value="WH-like_DNA-bd_sf"/>
</dbReference>
<keyword evidence="4" id="KW-1185">Reference proteome</keyword>
<evidence type="ECO:0000259" key="2">
    <source>
        <dbReference type="PROSITE" id="PS50995"/>
    </source>
</evidence>
<dbReference type="SMART" id="SM00347">
    <property type="entry name" value="HTH_MARR"/>
    <property type="match status" value="1"/>
</dbReference>
<dbReference type="GO" id="GO:0006950">
    <property type="term" value="P:response to stress"/>
    <property type="evidence" value="ECO:0007669"/>
    <property type="project" value="TreeGrafter"/>
</dbReference>
<dbReference type="InterPro" id="IPR036390">
    <property type="entry name" value="WH_DNA-bd_sf"/>
</dbReference>
<sequence length="196" mass="21826">MHHVDPFRTPDPRDAPDPARTVGVSWDHGPVAETVRWLSEDEQSSWRAYLRASRELDAALDRDLHCHGISLSEYELVSMLSEADGGRLRMSAVADLIVQSRSRVTHTAARLERRGWVARRPAPDDGRGVVLELTDEGRGALEHLAVAHVESVRRHFVDVMSPELFRALGEAMRAVDEAYDADPTTPDPTQCPTMDA</sequence>
<dbReference type="PANTHER" id="PTHR33164">
    <property type="entry name" value="TRANSCRIPTIONAL REGULATOR, MARR FAMILY"/>
    <property type="match status" value="1"/>
</dbReference>
<dbReference type="AlphaFoldDB" id="A0A941I0N8"/>
<proteinExistence type="predicted"/>
<comment type="caution">
    <text evidence="3">The sequence shown here is derived from an EMBL/GenBank/DDBJ whole genome shotgun (WGS) entry which is preliminary data.</text>
</comment>
<organism evidence="3 4">
    <name type="scientific">Phycicoccus avicenniae</name>
    <dbReference type="NCBI Taxonomy" id="2828860"/>
    <lineage>
        <taxon>Bacteria</taxon>
        <taxon>Bacillati</taxon>
        <taxon>Actinomycetota</taxon>
        <taxon>Actinomycetes</taxon>
        <taxon>Micrococcales</taxon>
        <taxon>Intrasporangiaceae</taxon>
        <taxon>Phycicoccus</taxon>
    </lineage>
</organism>
<accession>A0A941I0N8</accession>
<dbReference type="InterPro" id="IPR000835">
    <property type="entry name" value="HTH_MarR-typ"/>
</dbReference>
<dbReference type="Gene3D" id="1.10.10.10">
    <property type="entry name" value="Winged helix-like DNA-binding domain superfamily/Winged helix DNA-binding domain"/>
    <property type="match status" value="1"/>
</dbReference>
<evidence type="ECO:0000256" key="1">
    <source>
        <dbReference type="SAM" id="MobiDB-lite"/>
    </source>
</evidence>
<dbReference type="PANTHER" id="PTHR33164:SF99">
    <property type="entry name" value="MARR FAMILY REGULATORY PROTEIN"/>
    <property type="match status" value="1"/>
</dbReference>
<dbReference type="EMBL" id="JAGSNF010000009">
    <property type="protein sequence ID" value="MBR7743299.1"/>
    <property type="molecule type" value="Genomic_DNA"/>
</dbReference>
<feature type="region of interest" description="Disordered" evidence="1">
    <location>
        <begin position="1"/>
        <end position="25"/>
    </location>
</feature>
<reference evidence="3" key="1">
    <citation type="submission" date="2021-04" db="EMBL/GenBank/DDBJ databases">
        <title>Phycicoccus avicenniae sp. nov., a novel endophytic actinomycetes isolated from branch of Avicennia mariana.</title>
        <authorList>
            <person name="Tuo L."/>
        </authorList>
    </citation>
    <scope>NUCLEOTIDE SEQUENCE</scope>
    <source>
        <strain evidence="3">BSK3Z-2</strain>
    </source>
</reference>
<evidence type="ECO:0000313" key="3">
    <source>
        <dbReference type="EMBL" id="MBR7743299.1"/>
    </source>
</evidence>
<feature type="domain" description="HTH marR-type" evidence="2">
    <location>
        <begin position="42"/>
        <end position="180"/>
    </location>
</feature>
<feature type="compositionally biased region" description="Basic and acidic residues" evidence="1">
    <location>
        <begin position="1"/>
        <end position="17"/>
    </location>
</feature>
<dbReference type="Pfam" id="PF12802">
    <property type="entry name" value="MarR_2"/>
    <property type="match status" value="1"/>
</dbReference>
<dbReference type="SUPFAM" id="SSF46785">
    <property type="entry name" value="Winged helix' DNA-binding domain"/>
    <property type="match status" value="1"/>
</dbReference>
<dbReference type="PROSITE" id="PS50995">
    <property type="entry name" value="HTH_MARR_2"/>
    <property type="match status" value="1"/>
</dbReference>
<name>A0A941I0N8_9MICO</name>
<evidence type="ECO:0000313" key="4">
    <source>
        <dbReference type="Proteomes" id="UP000677016"/>
    </source>
</evidence>